<dbReference type="EMBL" id="FTOD01000009">
    <property type="protein sequence ID" value="SIS99051.1"/>
    <property type="molecule type" value="Genomic_DNA"/>
</dbReference>
<dbReference type="Pfam" id="PF06962">
    <property type="entry name" value="rRNA_methylase"/>
    <property type="match status" value="1"/>
</dbReference>
<keyword evidence="2" id="KW-1185">Reference proteome</keyword>
<dbReference type="PANTHER" id="PTHR35276:SF1">
    <property type="entry name" value="TRNA (MNM(5)S(2)U34)-METHYLTRANSFERASE, CHLOROPLASTIC"/>
    <property type="match status" value="1"/>
</dbReference>
<dbReference type="Gene3D" id="3.40.50.150">
    <property type="entry name" value="Vaccinia Virus protein VP39"/>
    <property type="match status" value="1"/>
</dbReference>
<sequence>MSLPSTLTQAHQWVKGVLNPGSFAVDATVGNGNDTLFLARAVGVSGQVHGFDIQQEALDRTGERLREAGLAGRVTLHRAGHEQMAETLPPDWRGKVRAVMFNLGYLPRGNPTVITHAGTTLPALEQSLEWLAPGGILTVMLYTGHPGGKEEAEQVMNLLKRLDARRFRTVCCQTLNRQQAPLLTAVAKSGKPAEILSVQT</sequence>
<accession>A0A1N7NL80</accession>
<name>A0A1N7NL80_9BACL</name>
<gene>
    <name evidence="1" type="ORF">SAMN05421790_10979</name>
</gene>
<dbReference type="InterPro" id="IPR029063">
    <property type="entry name" value="SAM-dependent_MTases_sf"/>
</dbReference>
<reference evidence="2" key="1">
    <citation type="submission" date="2017-01" db="EMBL/GenBank/DDBJ databases">
        <authorList>
            <person name="Varghese N."/>
            <person name="Submissions S."/>
        </authorList>
    </citation>
    <scope>NUCLEOTIDE SEQUENCE [LARGE SCALE GENOMIC DNA]</scope>
    <source>
        <strain evidence="2">DSM 45196</strain>
    </source>
</reference>
<dbReference type="GO" id="GO:0032259">
    <property type="term" value="P:methylation"/>
    <property type="evidence" value="ECO:0007669"/>
    <property type="project" value="UniProtKB-KW"/>
</dbReference>
<organism evidence="1 2">
    <name type="scientific">Kroppenstedtia eburnea</name>
    <dbReference type="NCBI Taxonomy" id="714067"/>
    <lineage>
        <taxon>Bacteria</taxon>
        <taxon>Bacillati</taxon>
        <taxon>Bacillota</taxon>
        <taxon>Bacilli</taxon>
        <taxon>Bacillales</taxon>
        <taxon>Thermoactinomycetaceae</taxon>
        <taxon>Kroppenstedtia</taxon>
    </lineage>
</organism>
<dbReference type="Proteomes" id="UP000186795">
    <property type="component" value="Unassembled WGS sequence"/>
</dbReference>
<protein>
    <submittedName>
        <fullName evidence="1">Putative rRNA methylase</fullName>
    </submittedName>
</protein>
<proteinExistence type="predicted"/>
<dbReference type="InterPro" id="IPR010719">
    <property type="entry name" value="MnmM_MeTrfase"/>
</dbReference>
<dbReference type="GO" id="GO:0008168">
    <property type="term" value="F:methyltransferase activity"/>
    <property type="evidence" value="ECO:0007669"/>
    <property type="project" value="UniProtKB-KW"/>
</dbReference>
<evidence type="ECO:0000313" key="2">
    <source>
        <dbReference type="Proteomes" id="UP000186795"/>
    </source>
</evidence>
<dbReference type="SUPFAM" id="SSF53335">
    <property type="entry name" value="S-adenosyl-L-methionine-dependent methyltransferases"/>
    <property type="match status" value="1"/>
</dbReference>
<dbReference type="AlphaFoldDB" id="A0A1N7NL80"/>
<keyword evidence="1" id="KW-0808">Transferase</keyword>
<dbReference type="CDD" id="cd02440">
    <property type="entry name" value="AdoMet_MTases"/>
    <property type="match status" value="1"/>
</dbReference>
<evidence type="ECO:0000313" key="1">
    <source>
        <dbReference type="EMBL" id="SIS99051.1"/>
    </source>
</evidence>
<keyword evidence="1" id="KW-0489">Methyltransferase</keyword>
<dbReference type="PANTHER" id="PTHR35276">
    <property type="entry name" value="S-ADENOSYL-L-METHIONINE-DEPENDENT METHYLTRANSFERASES SUPERFAMILY PROTEIN"/>
    <property type="match status" value="1"/>
</dbReference>
<dbReference type="RefSeq" id="WP_076525701.1">
    <property type="nucleotide sequence ID" value="NZ_CP048103.1"/>
</dbReference>
<dbReference type="OrthoDB" id="9792989at2"/>